<name>A0A0N4W3Z0_HAEPC</name>
<sequence length="106" mass="11975">MTSFRRLYGIFCKPKRNGGGNLRLLSDLFDSHIYLPSYNLGQDGWTCITSMRNGTALGPGRTKAEHRRSLPPVIVRTVARLLPRNLSQCEVPTSWKTSNTVLRREA</sequence>
<evidence type="ECO:0000313" key="1">
    <source>
        <dbReference type="EMBL" id="VDO23522.1"/>
    </source>
</evidence>
<accession>A0A0N4W3Z0</accession>
<dbReference type="AlphaFoldDB" id="A0A0N4W3Z0"/>
<reference evidence="1 2" key="2">
    <citation type="submission" date="2018-11" db="EMBL/GenBank/DDBJ databases">
        <authorList>
            <consortium name="Pathogen Informatics"/>
        </authorList>
    </citation>
    <scope>NUCLEOTIDE SEQUENCE [LARGE SCALE GENOMIC DNA]</scope>
    <source>
        <strain evidence="1 2">MHpl1</strain>
    </source>
</reference>
<organism evidence="3">
    <name type="scientific">Haemonchus placei</name>
    <name type="common">Barber's pole worm</name>
    <dbReference type="NCBI Taxonomy" id="6290"/>
    <lineage>
        <taxon>Eukaryota</taxon>
        <taxon>Metazoa</taxon>
        <taxon>Ecdysozoa</taxon>
        <taxon>Nematoda</taxon>
        <taxon>Chromadorea</taxon>
        <taxon>Rhabditida</taxon>
        <taxon>Rhabditina</taxon>
        <taxon>Rhabditomorpha</taxon>
        <taxon>Strongyloidea</taxon>
        <taxon>Trichostrongylidae</taxon>
        <taxon>Haemonchus</taxon>
    </lineage>
</organism>
<evidence type="ECO:0000313" key="3">
    <source>
        <dbReference type="WBParaSite" id="HPLM_0000456801-mRNA-1"/>
    </source>
</evidence>
<keyword evidence="2" id="KW-1185">Reference proteome</keyword>
<proteinExistence type="predicted"/>
<evidence type="ECO:0000313" key="2">
    <source>
        <dbReference type="Proteomes" id="UP000268014"/>
    </source>
</evidence>
<reference evidence="3" key="1">
    <citation type="submission" date="2017-02" db="UniProtKB">
        <authorList>
            <consortium name="WormBaseParasite"/>
        </authorList>
    </citation>
    <scope>IDENTIFICATION</scope>
</reference>
<dbReference type="OMA" id="FFISKFD"/>
<protein>
    <submittedName>
        <fullName evidence="1 3">Uncharacterized protein</fullName>
    </submittedName>
</protein>
<dbReference type="WBParaSite" id="HPLM_0000456801-mRNA-1">
    <property type="protein sequence ID" value="HPLM_0000456801-mRNA-1"/>
    <property type="gene ID" value="HPLM_0000456801"/>
</dbReference>
<dbReference type="Proteomes" id="UP000268014">
    <property type="component" value="Unassembled WGS sequence"/>
</dbReference>
<dbReference type="EMBL" id="UZAF01016224">
    <property type="protein sequence ID" value="VDO23522.1"/>
    <property type="molecule type" value="Genomic_DNA"/>
</dbReference>
<gene>
    <name evidence="1" type="ORF">HPLM_LOCUS4560</name>
</gene>
<dbReference type="OrthoDB" id="5806211at2759"/>